<gene>
    <name evidence="10" type="primary">pruA</name>
    <name evidence="10" type="ORF">JJB07_11585</name>
</gene>
<feature type="active site" evidence="7">
    <location>
        <position position="287"/>
    </location>
</feature>
<dbReference type="SUPFAM" id="SSF53720">
    <property type="entry name" value="ALDH-like"/>
    <property type="match status" value="1"/>
</dbReference>
<dbReference type="Gene3D" id="3.40.605.10">
    <property type="entry name" value="Aldehyde Dehydrogenase, Chain A, domain 1"/>
    <property type="match status" value="1"/>
</dbReference>
<evidence type="ECO:0000256" key="7">
    <source>
        <dbReference type="PROSITE-ProRule" id="PRU10007"/>
    </source>
</evidence>
<keyword evidence="11" id="KW-1185">Reference proteome</keyword>
<keyword evidence="4" id="KW-0520">NAD</keyword>
<dbReference type="Proteomes" id="UP000602284">
    <property type="component" value="Unassembled WGS sequence"/>
</dbReference>
<dbReference type="PANTHER" id="PTHR42862">
    <property type="entry name" value="DELTA-1-PYRROLINE-5-CARBOXYLATE DEHYDROGENASE 1, ISOFORM A-RELATED"/>
    <property type="match status" value="1"/>
</dbReference>
<dbReference type="Gene3D" id="3.40.309.10">
    <property type="entry name" value="Aldehyde Dehydrogenase, Chain A, domain 2"/>
    <property type="match status" value="1"/>
</dbReference>
<proteinExistence type="inferred from homology"/>
<comment type="caution">
    <text evidence="10">The sequence shown here is derived from an EMBL/GenBank/DDBJ whole genome shotgun (WGS) entry which is preliminary data.</text>
</comment>
<dbReference type="InterPro" id="IPR050485">
    <property type="entry name" value="Proline_metab_enzyme"/>
</dbReference>
<dbReference type="EC" id="1.2.1.88" evidence="2 6"/>
<comment type="catalytic activity">
    <reaction evidence="5">
        <text>L-glutamate 5-semialdehyde + NAD(+) + H2O = L-glutamate + NADH + 2 H(+)</text>
        <dbReference type="Rhea" id="RHEA:30235"/>
        <dbReference type="ChEBI" id="CHEBI:15377"/>
        <dbReference type="ChEBI" id="CHEBI:15378"/>
        <dbReference type="ChEBI" id="CHEBI:29985"/>
        <dbReference type="ChEBI" id="CHEBI:57540"/>
        <dbReference type="ChEBI" id="CHEBI:57945"/>
        <dbReference type="ChEBI" id="CHEBI:58066"/>
        <dbReference type="EC" id="1.2.1.88"/>
    </reaction>
</comment>
<comment type="pathway">
    <text evidence="1">Amino-acid degradation; L-proline degradation into L-glutamate; L-glutamate from L-proline: step 2/2.</text>
</comment>
<evidence type="ECO:0000256" key="4">
    <source>
        <dbReference type="ARBA" id="ARBA00023027"/>
    </source>
</evidence>
<dbReference type="InterPro" id="IPR029510">
    <property type="entry name" value="Ald_DH_CS_GLU"/>
</dbReference>
<dbReference type="PANTHER" id="PTHR42862:SF1">
    <property type="entry name" value="DELTA-1-PYRROLINE-5-CARBOXYLATE DEHYDROGENASE 2, ISOFORM A-RELATED"/>
    <property type="match status" value="1"/>
</dbReference>
<dbReference type="EMBL" id="JAEQNB010000003">
    <property type="protein sequence ID" value="MBL0387293.1"/>
    <property type="molecule type" value="Genomic_DNA"/>
</dbReference>
<name>A0ABS1JAK2_9BACL</name>
<evidence type="ECO:0000313" key="11">
    <source>
        <dbReference type="Proteomes" id="UP000602284"/>
    </source>
</evidence>
<dbReference type="InterPro" id="IPR015590">
    <property type="entry name" value="Aldehyde_DH_dom"/>
</dbReference>
<keyword evidence="3 8" id="KW-0560">Oxidoreductase</keyword>
<evidence type="ECO:0000313" key="10">
    <source>
        <dbReference type="EMBL" id="MBL0387293.1"/>
    </source>
</evidence>
<dbReference type="InterPro" id="IPR016162">
    <property type="entry name" value="Ald_DH_N"/>
</dbReference>
<dbReference type="PROSITE" id="PS00687">
    <property type="entry name" value="ALDEHYDE_DEHYDR_GLU"/>
    <property type="match status" value="1"/>
</dbReference>
<dbReference type="InterPro" id="IPR016160">
    <property type="entry name" value="Ald_DH_CS_CYS"/>
</dbReference>
<feature type="domain" description="Aldehyde dehydrogenase" evidence="9">
    <location>
        <begin position="51"/>
        <end position="512"/>
    </location>
</feature>
<evidence type="ECO:0000256" key="6">
    <source>
        <dbReference type="NCBIfam" id="TIGR01237"/>
    </source>
</evidence>
<evidence type="ECO:0000256" key="8">
    <source>
        <dbReference type="RuleBase" id="RU003345"/>
    </source>
</evidence>
<organism evidence="10 11">
    <name type="scientific">Tumebacillus amylolyticus</name>
    <dbReference type="NCBI Taxonomy" id="2801339"/>
    <lineage>
        <taxon>Bacteria</taxon>
        <taxon>Bacillati</taxon>
        <taxon>Bacillota</taxon>
        <taxon>Bacilli</taxon>
        <taxon>Bacillales</taxon>
        <taxon>Alicyclobacillaceae</taxon>
        <taxon>Tumebacillus</taxon>
    </lineage>
</organism>
<dbReference type="CDD" id="cd07124">
    <property type="entry name" value="ALDH_PutA-P5CDH-RocA"/>
    <property type="match status" value="1"/>
</dbReference>
<evidence type="ECO:0000259" key="9">
    <source>
        <dbReference type="Pfam" id="PF00171"/>
    </source>
</evidence>
<dbReference type="GO" id="GO:0003842">
    <property type="term" value="F:L-glutamate gamma-semialdehyde dehydrogenase activity"/>
    <property type="evidence" value="ECO:0007669"/>
    <property type="project" value="UniProtKB-EC"/>
</dbReference>
<dbReference type="PROSITE" id="PS00070">
    <property type="entry name" value="ALDEHYDE_DEHYDR_CYS"/>
    <property type="match status" value="1"/>
</dbReference>
<dbReference type="InterPro" id="IPR016161">
    <property type="entry name" value="Ald_DH/histidinol_DH"/>
</dbReference>
<evidence type="ECO:0000256" key="1">
    <source>
        <dbReference type="ARBA" id="ARBA00004786"/>
    </source>
</evidence>
<dbReference type="InterPro" id="IPR005932">
    <property type="entry name" value="RocA"/>
</dbReference>
<evidence type="ECO:0000256" key="2">
    <source>
        <dbReference type="ARBA" id="ARBA00012884"/>
    </source>
</evidence>
<sequence>MAVSLYRTEPFMDFTQPDIREKMLTALKKVEAELGREYPLVINGEKITTTDKSTSINPSNKDQVIGVVSKADQALAEQAMQSALSAFEWWQDVEPKERARILLKAAAIMRRRKYEFSSWLVFESGKNWAEADADTAEAIDFMEFYAREMVRLAEEQNLTRIDGEDNELVYLPLGVGIVIPPWNFPLAIMVGMTTAAIVAGNTVVLKPATPTPVIAAKFIELLEEAGLPAGVVNFCNGSGSVIGDYLVDHPKTRFISFTGSKEVGIRIYERAAKVQKGQIWLKRVIAEMGGKDALVVDKGVNALEAAQAIVTSAFGFSGQKCSAASRAIIHAEIYDEVVNHVAELTQKLTVGPAHTEGIGLGPVVDESAYNNILNYIEIGKSEGRVIAGGGKAEGNGYFIQPTVIADVDRNARIAQEEIFGPVLAITKANDFDDALAIANGTEFGLTGGVFSNDRFNLKKAREKFHVGNLYFNRKITGALVGVQPFGGFNMSGTDSKAGGYDYLLQFTQAKCVVERF</sequence>
<dbReference type="NCBIfam" id="TIGR01237">
    <property type="entry name" value="D1pyr5carbox2"/>
    <property type="match status" value="1"/>
</dbReference>
<comment type="similarity">
    <text evidence="8">Belongs to the aldehyde dehydrogenase family.</text>
</comment>
<dbReference type="NCBIfam" id="NF002852">
    <property type="entry name" value="PRK03137.1"/>
    <property type="match status" value="1"/>
</dbReference>
<accession>A0ABS1JAK2</accession>
<dbReference type="Pfam" id="PF00171">
    <property type="entry name" value="Aldedh"/>
    <property type="match status" value="1"/>
</dbReference>
<evidence type="ECO:0000256" key="5">
    <source>
        <dbReference type="ARBA" id="ARBA00048142"/>
    </source>
</evidence>
<reference evidence="10 11" key="1">
    <citation type="submission" date="2021-01" db="EMBL/GenBank/DDBJ databases">
        <title>Tumebacillus sp. strain ITR2 16S ribosomal RNA gene Genome sequencing and assembly.</title>
        <authorList>
            <person name="Kang M."/>
        </authorList>
    </citation>
    <scope>NUCLEOTIDE SEQUENCE [LARGE SCALE GENOMIC DNA]</scope>
    <source>
        <strain evidence="10 11">ITR2</strain>
    </source>
</reference>
<evidence type="ECO:0000256" key="3">
    <source>
        <dbReference type="ARBA" id="ARBA00023002"/>
    </source>
</evidence>
<protein>
    <recommendedName>
        <fullName evidence="2 6">L-glutamate gamma-semialdehyde dehydrogenase</fullName>
        <ecNumber evidence="2 6">1.2.1.88</ecNumber>
    </recommendedName>
</protein>
<dbReference type="RefSeq" id="WP_201635145.1">
    <property type="nucleotide sequence ID" value="NZ_JAEQNB010000003.1"/>
</dbReference>
<dbReference type="InterPro" id="IPR016163">
    <property type="entry name" value="Ald_DH_C"/>
</dbReference>